<keyword evidence="3 7" id="KW-0812">Transmembrane</keyword>
<dbReference type="GO" id="GO:0005886">
    <property type="term" value="C:plasma membrane"/>
    <property type="evidence" value="ECO:0007669"/>
    <property type="project" value="UniProtKB-SubCell"/>
</dbReference>
<dbReference type="Proteomes" id="UP000092731">
    <property type="component" value="Unassembled WGS sequence"/>
</dbReference>
<evidence type="ECO:0000256" key="5">
    <source>
        <dbReference type="ARBA" id="ARBA00023136"/>
    </source>
</evidence>
<evidence type="ECO:0000256" key="4">
    <source>
        <dbReference type="ARBA" id="ARBA00022989"/>
    </source>
</evidence>
<comment type="subcellular location">
    <subcellularLocation>
        <location evidence="6">Cell inner membrane</location>
    </subcellularLocation>
    <subcellularLocation>
        <location evidence="1">Membrane</location>
        <topology evidence="1">Multi-pass membrane protein</topology>
    </subcellularLocation>
</comment>
<keyword evidence="4 7" id="KW-1133">Transmembrane helix</keyword>
<keyword evidence="5 6" id="KW-0472">Membrane</keyword>
<dbReference type="RefSeq" id="WP_065433551.1">
    <property type="nucleotide sequence ID" value="NZ_BDDM01000018.1"/>
</dbReference>
<evidence type="ECO:0000256" key="7">
    <source>
        <dbReference type="SAM" id="Phobius"/>
    </source>
</evidence>
<dbReference type="AlphaFoldDB" id="A0A161M6H5"/>
<keyword evidence="6" id="KW-1003">Cell membrane</keyword>
<evidence type="ECO:0000256" key="2">
    <source>
        <dbReference type="ARBA" id="ARBA00010544"/>
    </source>
</evidence>
<name>A0A161M6H5_EHRRU</name>
<feature type="transmembrane region" description="Helical" evidence="7">
    <location>
        <begin position="89"/>
        <end position="118"/>
    </location>
</feature>
<feature type="transmembrane region" description="Helical" evidence="7">
    <location>
        <begin position="20"/>
        <end position="39"/>
    </location>
</feature>
<gene>
    <name evidence="8" type="primary">ccmb</name>
    <name evidence="8" type="ORF">EHRUM3_00680</name>
</gene>
<protein>
    <recommendedName>
        <fullName evidence="6">Heme exporter protein B</fullName>
    </recommendedName>
</protein>
<evidence type="ECO:0000256" key="1">
    <source>
        <dbReference type="ARBA" id="ARBA00004141"/>
    </source>
</evidence>
<dbReference type="GO" id="GO:0017004">
    <property type="term" value="P:cytochrome complex assembly"/>
    <property type="evidence" value="ECO:0007669"/>
    <property type="project" value="UniProtKB-KW"/>
</dbReference>
<dbReference type="PIRSF" id="PIRSF002764">
    <property type="entry name" value="CcmB"/>
    <property type="match status" value="1"/>
</dbReference>
<evidence type="ECO:0000313" key="8">
    <source>
        <dbReference type="EMBL" id="GAT77869.1"/>
    </source>
</evidence>
<dbReference type="PRINTS" id="PR01414">
    <property type="entry name" value="CCMBBIOGNSIS"/>
</dbReference>
<dbReference type="Pfam" id="PF03379">
    <property type="entry name" value="CcmB"/>
    <property type="match status" value="1"/>
</dbReference>
<keyword evidence="6" id="KW-0997">Cell inner membrane</keyword>
<comment type="caution">
    <text evidence="8">The sequence shown here is derived from an EMBL/GenBank/DDBJ whole genome shotgun (WGS) entry which is preliminary data.</text>
</comment>
<feature type="transmembrane region" description="Helical" evidence="7">
    <location>
        <begin position="158"/>
        <end position="179"/>
    </location>
</feature>
<comment type="function">
    <text evidence="6">Required for the export of heme to the periplasm for the biogenesis of c-type cytochromes.</text>
</comment>
<organism evidence="8 9">
    <name type="scientific">Ehrlichia ruminantium</name>
    <name type="common">heartwater rickettsia</name>
    <name type="synonym">Cowdria ruminantium</name>
    <dbReference type="NCBI Taxonomy" id="779"/>
    <lineage>
        <taxon>Bacteria</taxon>
        <taxon>Pseudomonadati</taxon>
        <taxon>Pseudomonadota</taxon>
        <taxon>Alphaproteobacteria</taxon>
        <taxon>Rickettsiales</taxon>
        <taxon>Anaplasmataceae</taxon>
        <taxon>Ehrlichia</taxon>
    </lineage>
</organism>
<reference evidence="9" key="1">
    <citation type="submission" date="2016-05" db="EMBL/GenBank/DDBJ databases">
        <title>Draft genome sequences of four strains of Ehrlichia ruminantium, a tick-borne pathogen of ruminants, isolated from Zimbabwe, The Gambia and Ghana.</title>
        <authorList>
            <person name="Nakao R."/>
            <person name="Jongejan F."/>
            <person name="Sugimoto C."/>
        </authorList>
    </citation>
    <scope>NUCLEOTIDE SEQUENCE [LARGE SCALE GENOMIC DNA]</scope>
    <source>
        <strain evidence="9">Pokoase 417</strain>
    </source>
</reference>
<evidence type="ECO:0000313" key="9">
    <source>
        <dbReference type="Proteomes" id="UP000092731"/>
    </source>
</evidence>
<dbReference type="InterPro" id="IPR026031">
    <property type="entry name" value="Cyt_c_CcmB_bac"/>
</dbReference>
<dbReference type="GO" id="GO:0015232">
    <property type="term" value="F:heme transmembrane transporter activity"/>
    <property type="evidence" value="ECO:0007669"/>
    <property type="project" value="InterPro"/>
</dbReference>
<keyword evidence="6" id="KW-0813">Transport</keyword>
<sequence>MSNGRVLINELKLLLSGVDNLLNTLILFILMISVALFTIKDTEMIKILPTILWICGISTVHMSMCHSLGNDYGNGSLEQILIQNCIPELVIFFKILLHWVYVGIPVSLISVFIDFIILDSDLYSTLGLGFSLGISLLVISFISTVGHALALGKNGGVIIAQVLTLPIMIPVLIYFNLLFDHFKGGIYDEYIMLLGILVISVIPVSLVFILCAIKLAVEHD</sequence>
<accession>A0A161M6H5</accession>
<proteinExistence type="inferred from homology"/>
<comment type="similarity">
    <text evidence="2 6">Belongs to the CcmB/CycW/HelB family.</text>
</comment>
<dbReference type="InterPro" id="IPR003544">
    <property type="entry name" value="Cyt_c_biogenesis_CcmB"/>
</dbReference>
<evidence type="ECO:0000256" key="6">
    <source>
        <dbReference type="PIRNR" id="PIRNR002764"/>
    </source>
</evidence>
<dbReference type="EMBL" id="BDDM01000018">
    <property type="protein sequence ID" value="GAT77869.1"/>
    <property type="molecule type" value="Genomic_DNA"/>
</dbReference>
<keyword evidence="6" id="KW-0201">Cytochrome c-type biogenesis</keyword>
<feature type="transmembrane region" description="Helical" evidence="7">
    <location>
        <begin position="191"/>
        <end position="217"/>
    </location>
</feature>
<feature type="transmembrane region" description="Helical" evidence="7">
    <location>
        <begin position="130"/>
        <end position="152"/>
    </location>
</feature>
<evidence type="ECO:0000256" key="3">
    <source>
        <dbReference type="ARBA" id="ARBA00022692"/>
    </source>
</evidence>